<dbReference type="STRING" id="312017.Q23DK7"/>
<keyword evidence="4" id="KW-1185">Reference proteome</keyword>
<name>Q23DK7_TETTS</name>
<dbReference type="RefSeq" id="XP_001014679.1">
    <property type="nucleotide sequence ID" value="XM_001014679.2"/>
</dbReference>
<sequence>MANQNFEETYEVNETIFTAQENNKSKQIRTIFDPVHDHILLPAILWKIIDTEQFQRLRNIKYNEFLYGVYMGATFSFFDLSIGAAHLAKMYMLFIEETNSNNELFSKFIDGNSKDHFKDIICLTQVAALSYNLGQLPFRKIIKKLLKNQNYEICPKNDRSVQLLEIILLNQQLSNNQLSENKAEKTFNDEQVEVIKYMILGISQDEWGKKDNEFKKKYPYWIFKIVKNQDKSDKGKYNFDIIRLEKQFRVNFAILGKPINKEYYYIFIHTQIYTPKNQKDPQICDLKLNQIKNFEDEKKHHDKILKYHKANMGISLTFYDVFESVFDFLTSHISFFQKEAYKNYQNHHDKKKYLLDKKEQIREFNYLDDNIIDEIKKNRSKNEMFKAGQQIIQQYENRIFLKLMFDGYFEFNQEVEQFIQYVEQSFQNTKLKIIILLENQDQSQKQVFIEDLNFKNGQKGDKILIRIYSDKEIKAHFKDIKEKFKDRKEPITTQEQQSSSKQPSQCSLEKIDEKEEKQLKKNQQPQNDNENSFSQIS</sequence>
<dbReference type="GO" id="GO:0005634">
    <property type="term" value="C:nucleus"/>
    <property type="evidence" value="ECO:0007669"/>
    <property type="project" value="TreeGrafter"/>
</dbReference>
<dbReference type="PANTHER" id="PTHR11373">
    <property type="entry name" value="DEOXYNUCLEOSIDE TRIPHOSPHATE TRIPHOSPHOHYDROLASE"/>
    <property type="match status" value="1"/>
</dbReference>
<dbReference type="Gene3D" id="1.10.3210.10">
    <property type="entry name" value="Hypothetical protein af1432"/>
    <property type="match status" value="1"/>
</dbReference>
<feature type="transmembrane region" description="Helical" evidence="2">
    <location>
        <begin position="65"/>
        <end position="88"/>
    </location>
</feature>
<dbReference type="SUPFAM" id="SSF109604">
    <property type="entry name" value="HD-domain/PDEase-like"/>
    <property type="match status" value="1"/>
</dbReference>
<evidence type="ECO:0000256" key="1">
    <source>
        <dbReference type="SAM" id="MobiDB-lite"/>
    </source>
</evidence>
<feature type="compositionally biased region" description="Low complexity" evidence="1">
    <location>
        <begin position="494"/>
        <end position="507"/>
    </location>
</feature>
<dbReference type="Proteomes" id="UP000009168">
    <property type="component" value="Unassembled WGS sequence"/>
</dbReference>
<keyword evidence="2 3" id="KW-0812">Transmembrane</keyword>
<proteinExistence type="predicted"/>
<dbReference type="HOGENOM" id="CLU_507650_0_0_1"/>
<keyword evidence="2" id="KW-1133">Transmembrane helix</keyword>
<organism evidence="3 4">
    <name type="scientific">Tetrahymena thermophila (strain SB210)</name>
    <dbReference type="NCBI Taxonomy" id="312017"/>
    <lineage>
        <taxon>Eukaryota</taxon>
        <taxon>Sar</taxon>
        <taxon>Alveolata</taxon>
        <taxon>Ciliophora</taxon>
        <taxon>Intramacronucleata</taxon>
        <taxon>Oligohymenophorea</taxon>
        <taxon>Hymenostomatida</taxon>
        <taxon>Tetrahymenina</taxon>
        <taxon>Tetrahymenidae</taxon>
        <taxon>Tetrahymena</taxon>
    </lineage>
</organism>
<dbReference type="PANTHER" id="PTHR11373:SF4">
    <property type="entry name" value="DEOXYNUCLEOSIDE TRIPHOSPHATE TRIPHOSPHOHYDROLASE SAMHD1"/>
    <property type="match status" value="1"/>
</dbReference>
<gene>
    <name evidence="3" type="ORF">TTHERM_00046840</name>
</gene>
<evidence type="ECO:0000256" key="2">
    <source>
        <dbReference type="SAM" id="Phobius"/>
    </source>
</evidence>
<dbReference type="KEGG" id="tet:TTHERM_00046840"/>
<dbReference type="InterPro" id="IPR050135">
    <property type="entry name" value="dGTPase-like"/>
</dbReference>
<dbReference type="GeneID" id="7844971"/>
<dbReference type="EMBL" id="GG662712">
    <property type="protein sequence ID" value="EAR94659.1"/>
    <property type="molecule type" value="Genomic_DNA"/>
</dbReference>
<feature type="region of interest" description="Disordered" evidence="1">
    <location>
        <begin position="485"/>
        <end position="537"/>
    </location>
</feature>
<evidence type="ECO:0000313" key="3">
    <source>
        <dbReference type="EMBL" id="EAR94659.1"/>
    </source>
</evidence>
<dbReference type="OrthoDB" id="9991235at2759"/>
<feature type="compositionally biased region" description="Basic and acidic residues" evidence="1">
    <location>
        <begin position="509"/>
        <end position="519"/>
    </location>
</feature>
<reference evidence="4" key="1">
    <citation type="journal article" date="2006" name="PLoS Biol.">
        <title>Macronuclear genome sequence of the ciliate Tetrahymena thermophila, a model eukaryote.</title>
        <authorList>
            <person name="Eisen J.A."/>
            <person name="Coyne R.S."/>
            <person name="Wu M."/>
            <person name="Wu D."/>
            <person name="Thiagarajan M."/>
            <person name="Wortman J.R."/>
            <person name="Badger J.H."/>
            <person name="Ren Q."/>
            <person name="Amedeo P."/>
            <person name="Jones K.M."/>
            <person name="Tallon L.J."/>
            <person name="Delcher A.L."/>
            <person name="Salzberg S.L."/>
            <person name="Silva J.C."/>
            <person name="Haas B.J."/>
            <person name="Majoros W.H."/>
            <person name="Farzad M."/>
            <person name="Carlton J.M."/>
            <person name="Smith R.K. Jr."/>
            <person name="Garg J."/>
            <person name="Pearlman R.E."/>
            <person name="Karrer K.M."/>
            <person name="Sun L."/>
            <person name="Manning G."/>
            <person name="Elde N.C."/>
            <person name="Turkewitz A.P."/>
            <person name="Asai D.J."/>
            <person name="Wilkes D.E."/>
            <person name="Wang Y."/>
            <person name="Cai H."/>
            <person name="Collins K."/>
            <person name="Stewart B.A."/>
            <person name="Lee S.R."/>
            <person name="Wilamowska K."/>
            <person name="Weinberg Z."/>
            <person name="Ruzzo W.L."/>
            <person name="Wloga D."/>
            <person name="Gaertig J."/>
            <person name="Frankel J."/>
            <person name="Tsao C.-C."/>
            <person name="Gorovsky M.A."/>
            <person name="Keeling P.J."/>
            <person name="Waller R.F."/>
            <person name="Patron N.J."/>
            <person name="Cherry J.M."/>
            <person name="Stover N.A."/>
            <person name="Krieger C.J."/>
            <person name="del Toro C."/>
            <person name="Ryder H.F."/>
            <person name="Williamson S.C."/>
            <person name="Barbeau R.A."/>
            <person name="Hamilton E.P."/>
            <person name="Orias E."/>
        </authorList>
    </citation>
    <scope>NUCLEOTIDE SEQUENCE [LARGE SCALE GENOMIC DNA]</scope>
    <source>
        <strain evidence="4">SB210</strain>
    </source>
</reference>
<dbReference type="InParanoid" id="Q23DK7"/>
<keyword evidence="2" id="KW-0472">Membrane</keyword>
<dbReference type="GO" id="GO:0008832">
    <property type="term" value="F:dGTPase activity"/>
    <property type="evidence" value="ECO:0007669"/>
    <property type="project" value="TreeGrafter"/>
</dbReference>
<dbReference type="AlphaFoldDB" id="Q23DK7"/>
<evidence type="ECO:0000313" key="4">
    <source>
        <dbReference type="Proteomes" id="UP000009168"/>
    </source>
</evidence>
<dbReference type="eggNOG" id="KOG2681">
    <property type="taxonomic scope" value="Eukaryota"/>
</dbReference>
<protein>
    <submittedName>
        <fullName evidence="3">Transmembrane protein, putative</fullName>
    </submittedName>
</protein>
<dbReference type="GO" id="GO:0006203">
    <property type="term" value="P:dGTP catabolic process"/>
    <property type="evidence" value="ECO:0007669"/>
    <property type="project" value="TreeGrafter"/>
</dbReference>
<accession>Q23DK7</accession>